<dbReference type="Proteomes" id="UP000035057">
    <property type="component" value="Unassembled WGS sequence"/>
</dbReference>
<dbReference type="AlphaFoldDB" id="A0A072MYV5"/>
<evidence type="ECO:0008006" key="5">
    <source>
        <dbReference type="Google" id="ProtNLM"/>
    </source>
</evidence>
<accession>A0A072MYV5</accession>
<keyword evidence="2" id="KW-0472">Membrane</keyword>
<evidence type="ECO:0000256" key="2">
    <source>
        <dbReference type="SAM" id="Phobius"/>
    </source>
</evidence>
<feature type="transmembrane region" description="Helical" evidence="2">
    <location>
        <begin position="21"/>
        <end position="45"/>
    </location>
</feature>
<dbReference type="GO" id="GO:0005886">
    <property type="term" value="C:plasma membrane"/>
    <property type="evidence" value="ECO:0007669"/>
    <property type="project" value="TreeGrafter"/>
</dbReference>
<dbReference type="InterPro" id="IPR052894">
    <property type="entry name" value="AsmA-related"/>
</dbReference>
<evidence type="ECO:0000313" key="3">
    <source>
        <dbReference type="EMBL" id="KEF29913.1"/>
    </source>
</evidence>
<comment type="caution">
    <text evidence="3">The sequence shown here is derived from an EMBL/GenBank/DDBJ whole genome shotgun (WGS) entry which is preliminary data.</text>
</comment>
<dbReference type="OrthoDB" id="9757969at2"/>
<reference evidence="3 4" key="1">
    <citation type="submission" date="2012-12" db="EMBL/GenBank/DDBJ databases">
        <title>Genome assembly of Marinobacter sp. AK21.</title>
        <authorList>
            <person name="Khatri I."/>
            <person name="Kumar R."/>
            <person name="Vaidya B."/>
            <person name="Subramanian S."/>
            <person name="Pinnaka A."/>
        </authorList>
    </citation>
    <scope>NUCLEOTIDE SEQUENCE [LARGE SCALE GENOMIC DNA]</scope>
    <source>
        <strain evidence="3 4">AK21</strain>
    </source>
</reference>
<proteinExistence type="predicted"/>
<sequence>MAESQPSDVSPRKKRSHLLRNLGVGLLVLVVLYALAGFLLVPWWLKNTLPEQLGQRMGWQSEVTDIRFNPFLLTLDTEGLSASDSGGEQVVGFDHLHVDVSAFQLVQGIIGFQSIRLQEPYIRLDLLEDYGVNFARDWQQNNPTEDQPASDTEDESSAPPKLYFGQIAIDGGELLFRDYSQSEPAEFRVTPLDLTLNDLATWPRDDQESNYYLLAAIGSQTIEWEGDLSVNPVYSKGFLRIADVGYETLEHFVKPYLPYDLRGGRVTLSSDYEVQAADGLFLRTEDGKLVLDEVALAITEESEAASLTSGTLSIDQIAFDLNQMDARVGQVSLDKLDVTLVRNENGDIDWLAPLASGEPEPEPEPSPSEPDSEPALRWSVSGIDLSDARVRWQDRQPETDADIALEQLSLKTGAFSQNLEEPVTYDFQAAIASGGRLSARGQVTPQPFTLEAAISGSGIELATFERYLQEGANLALNGGVLGLDGNLDLDAQQTPLTGTFSGTAQVESFAVGLPEAEGGLLSWQTLRLSPIEYNVNPARLEIGTVTLSRPAANIVRGADSVHNVERIARAGSSDTDAQTADDANSNANAEAGFIFRIGQVLLEDGAVSYTDRTLNPAFTTSLDELNGSITGLSNIPPQEGKVAIKGRVDSVANLDFQGTIGTLGTEDLSDLKLSMNDLSLPVLSPYFGRYLGYGVDSGKLDLDLDYKIAGTNIEADNIVVLDQLALGQAVASEDAVNAPVQLGLALLRDTDGVIEVDLPISGDLSDPDFSVGKVAMRAFVNLLVKAAASPFSMLGSIAEMAGLSGEELGMVSFTPGTVALAEGEAEKLSALADALRERPDLLLNIRGGVSPEADGLALLRENLTRGGQTLSDTQWAAAREAYLAGERNLPPETLNNLATSRGVEVRRLLQDTHAVPSNQLFLLDPSRNASVGDSGDVIVEFTLDVR</sequence>
<dbReference type="PATRIC" id="fig|1137280.3.peg.2905"/>
<dbReference type="RefSeq" id="WP_036133640.1">
    <property type="nucleotide sequence ID" value="NZ_ANIE01000009.1"/>
</dbReference>
<dbReference type="PANTHER" id="PTHR30441">
    <property type="entry name" value="DUF748 DOMAIN-CONTAINING PROTEIN"/>
    <property type="match status" value="1"/>
</dbReference>
<keyword evidence="2" id="KW-1133">Transmembrane helix</keyword>
<dbReference type="InterPro" id="IPR008023">
    <property type="entry name" value="DUF748"/>
</dbReference>
<evidence type="ECO:0000313" key="4">
    <source>
        <dbReference type="Proteomes" id="UP000035057"/>
    </source>
</evidence>
<organism evidence="3 4">
    <name type="scientific">Marinobacter nitratireducens</name>
    <dbReference type="NCBI Taxonomy" id="1137280"/>
    <lineage>
        <taxon>Bacteria</taxon>
        <taxon>Pseudomonadati</taxon>
        <taxon>Pseudomonadota</taxon>
        <taxon>Gammaproteobacteria</taxon>
        <taxon>Pseudomonadales</taxon>
        <taxon>Marinobacteraceae</taxon>
        <taxon>Marinobacter</taxon>
    </lineage>
</organism>
<keyword evidence="4" id="KW-1185">Reference proteome</keyword>
<dbReference type="Pfam" id="PF05359">
    <property type="entry name" value="DUF748"/>
    <property type="match status" value="1"/>
</dbReference>
<name>A0A072MYV5_9GAMM</name>
<dbReference type="PANTHER" id="PTHR30441:SF8">
    <property type="entry name" value="DUF748 DOMAIN-CONTAINING PROTEIN"/>
    <property type="match status" value="1"/>
</dbReference>
<keyword evidence="2" id="KW-0812">Transmembrane</keyword>
<evidence type="ECO:0000256" key="1">
    <source>
        <dbReference type="SAM" id="MobiDB-lite"/>
    </source>
</evidence>
<dbReference type="EMBL" id="ANIE01000009">
    <property type="protein sequence ID" value="KEF29913.1"/>
    <property type="molecule type" value="Genomic_DNA"/>
</dbReference>
<gene>
    <name evidence="3" type="ORF">D777_03089</name>
</gene>
<dbReference type="STRING" id="1137280.D777_03089"/>
<dbReference type="GO" id="GO:0090313">
    <property type="term" value="P:regulation of protein targeting to membrane"/>
    <property type="evidence" value="ECO:0007669"/>
    <property type="project" value="TreeGrafter"/>
</dbReference>
<feature type="region of interest" description="Disordered" evidence="1">
    <location>
        <begin position="138"/>
        <end position="159"/>
    </location>
</feature>
<feature type="compositionally biased region" description="Polar residues" evidence="1">
    <location>
        <begin position="138"/>
        <end position="150"/>
    </location>
</feature>
<protein>
    <recommendedName>
        <fullName evidence="5">DUF748 domain-containing protein</fullName>
    </recommendedName>
</protein>
<feature type="region of interest" description="Disordered" evidence="1">
    <location>
        <begin position="351"/>
        <end position="375"/>
    </location>
</feature>